<feature type="signal peptide" evidence="11">
    <location>
        <begin position="1"/>
        <end position="15"/>
    </location>
</feature>
<comment type="subcellular location">
    <subcellularLocation>
        <location evidence="2">Membrane</location>
    </subcellularLocation>
</comment>
<evidence type="ECO:0000256" key="4">
    <source>
        <dbReference type="ARBA" id="ARBA00022617"/>
    </source>
</evidence>
<keyword evidence="10" id="KW-1133">Transmembrane helix</keyword>
<feature type="transmembrane region" description="Helical" evidence="10">
    <location>
        <begin position="6"/>
        <end position="22"/>
    </location>
</feature>
<dbReference type="AlphaFoldDB" id="A0A2G5ELC0"/>
<dbReference type="InParanoid" id="A0A2G5ELC0"/>
<evidence type="ECO:0000256" key="3">
    <source>
        <dbReference type="ARBA" id="ARBA00010617"/>
    </source>
</evidence>
<proteinExistence type="inferred from homology"/>
<dbReference type="PANTHER" id="PTHR47943:SF8">
    <property type="entry name" value="CYTOCHROME P450"/>
    <property type="match status" value="1"/>
</dbReference>
<dbReference type="PRINTS" id="PR00463">
    <property type="entry name" value="EP450I"/>
</dbReference>
<keyword evidence="9 10" id="KW-0472">Membrane</keyword>
<dbReference type="GO" id="GO:0016705">
    <property type="term" value="F:oxidoreductase activity, acting on paired donors, with incorporation or reduction of molecular oxygen"/>
    <property type="evidence" value="ECO:0007669"/>
    <property type="project" value="InterPro"/>
</dbReference>
<dbReference type="GO" id="GO:0020037">
    <property type="term" value="F:heme binding"/>
    <property type="evidence" value="ECO:0007669"/>
    <property type="project" value="InterPro"/>
</dbReference>
<dbReference type="STRING" id="218851.A0A2G5ELC0"/>
<keyword evidence="13" id="KW-1185">Reference proteome</keyword>
<dbReference type="GO" id="GO:0005506">
    <property type="term" value="F:iron ion binding"/>
    <property type="evidence" value="ECO:0007669"/>
    <property type="project" value="InterPro"/>
</dbReference>
<evidence type="ECO:0000256" key="8">
    <source>
        <dbReference type="ARBA" id="ARBA00023033"/>
    </source>
</evidence>
<sequence>MIFKVLFSIIIFVLSAVLELLITNERTFASRPINIAINLLTYNSAGFGFAPYGPYWKFMKKIVTSELLGDQTLAQLKDIRFDEASQLIHFHLNKAKTRTVVNLSQEVTKEDEQAKEIRSLVRDSTEILAQFNSSYFIGFLRNIDLQGIRKRAKNIHLRYDALIETIMKKREEDEESKICLTRENIKGFMFDLLTTGTDTSGIVVEWAMSELINYPTILEKTIEEIDLVVEENRLVKE</sequence>
<accession>A0A2G5ELC0</accession>
<evidence type="ECO:0000256" key="10">
    <source>
        <dbReference type="SAM" id="Phobius"/>
    </source>
</evidence>
<evidence type="ECO:0000313" key="13">
    <source>
        <dbReference type="Proteomes" id="UP000230069"/>
    </source>
</evidence>
<evidence type="ECO:0000256" key="9">
    <source>
        <dbReference type="ARBA" id="ARBA00023136"/>
    </source>
</evidence>
<dbReference type="EMBL" id="KZ305024">
    <property type="protein sequence ID" value="PIA56564.1"/>
    <property type="molecule type" value="Genomic_DNA"/>
</dbReference>
<evidence type="ECO:0008006" key="14">
    <source>
        <dbReference type="Google" id="ProtNLM"/>
    </source>
</evidence>
<keyword evidence="5" id="KW-0479">Metal-binding</keyword>
<dbReference type="GO" id="GO:0016020">
    <property type="term" value="C:membrane"/>
    <property type="evidence" value="ECO:0007669"/>
    <property type="project" value="UniProtKB-SubCell"/>
</dbReference>
<comment type="similarity">
    <text evidence="3">Belongs to the cytochrome P450 family.</text>
</comment>
<dbReference type="SUPFAM" id="SSF48264">
    <property type="entry name" value="Cytochrome P450"/>
    <property type="match status" value="1"/>
</dbReference>
<evidence type="ECO:0000256" key="5">
    <source>
        <dbReference type="ARBA" id="ARBA00022723"/>
    </source>
</evidence>
<dbReference type="OrthoDB" id="1103324at2759"/>
<keyword evidence="4" id="KW-0349">Heme</keyword>
<evidence type="ECO:0000256" key="6">
    <source>
        <dbReference type="ARBA" id="ARBA00023002"/>
    </source>
</evidence>
<evidence type="ECO:0000256" key="11">
    <source>
        <dbReference type="SAM" id="SignalP"/>
    </source>
</evidence>
<gene>
    <name evidence="12" type="ORF">AQUCO_00700721v1</name>
</gene>
<protein>
    <recommendedName>
        <fullName evidence="14">Cytochrome P450</fullName>
    </recommendedName>
</protein>
<keyword evidence="8" id="KW-0503">Monooxygenase</keyword>
<keyword evidence="11" id="KW-0732">Signal</keyword>
<name>A0A2G5ELC0_AQUCA</name>
<evidence type="ECO:0000256" key="1">
    <source>
        <dbReference type="ARBA" id="ARBA00001971"/>
    </source>
</evidence>
<dbReference type="InterPro" id="IPR001128">
    <property type="entry name" value="Cyt_P450"/>
</dbReference>
<dbReference type="GO" id="GO:0044550">
    <property type="term" value="P:secondary metabolite biosynthetic process"/>
    <property type="evidence" value="ECO:0007669"/>
    <property type="project" value="UniProtKB-ARBA"/>
</dbReference>
<keyword evidence="6" id="KW-0560">Oxidoreductase</keyword>
<dbReference type="InterPro" id="IPR002401">
    <property type="entry name" value="Cyt_P450_E_grp-I"/>
</dbReference>
<evidence type="ECO:0000313" key="12">
    <source>
        <dbReference type="EMBL" id="PIA56564.1"/>
    </source>
</evidence>
<evidence type="ECO:0000256" key="2">
    <source>
        <dbReference type="ARBA" id="ARBA00004370"/>
    </source>
</evidence>
<dbReference type="GO" id="GO:0004497">
    <property type="term" value="F:monooxygenase activity"/>
    <property type="evidence" value="ECO:0007669"/>
    <property type="project" value="UniProtKB-KW"/>
</dbReference>
<comment type="cofactor">
    <cofactor evidence="1">
        <name>heme</name>
        <dbReference type="ChEBI" id="CHEBI:30413"/>
    </cofactor>
</comment>
<dbReference type="Pfam" id="PF00067">
    <property type="entry name" value="p450"/>
    <property type="match status" value="1"/>
</dbReference>
<dbReference type="Gene3D" id="1.10.630.10">
    <property type="entry name" value="Cytochrome P450"/>
    <property type="match status" value="1"/>
</dbReference>
<organism evidence="12 13">
    <name type="scientific">Aquilegia coerulea</name>
    <name type="common">Rocky mountain columbine</name>
    <dbReference type="NCBI Taxonomy" id="218851"/>
    <lineage>
        <taxon>Eukaryota</taxon>
        <taxon>Viridiplantae</taxon>
        <taxon>Streptophyta</taxon>
        <taxon>Embryophyta</taxon>
        <taxon>Tracheophyta</taxon>
        <taxon>Spermatophyta</taxon>
        <taxon>Magnoliopsida</taxon>
        <taxon>Ranunculales</taxon>
        <taxon>Ranunculaceae</taxon>
        <taxon>Thalictroideae</taxon>
        <taxon>Aquilegia</taxon>
    </lineage>
</organism>
<dbReference type="PANTHER" id="PTHR47943">
    <property type="entry name" value="CYTOCHROME P450 93A3-LIKE"/>
    <property type="match status" value="1"/>
</dbReference>
<dbReference type="InterPro" id="IPR036396">
    <property type="entry name" value="Cyt_P450_sf"/>
</dbReference>
<evidence type="ECO:0000256" key="7">
    <source>
        <dbReference type="ARBA" id="ARBA00023004"/>
    </source>
</evidence>
<feature type="chain" id="PRO_5013781087" description="Cytochrome P450" evidence="11">
    <location>
        <begin position="16"/>
        <end position="237"/>
    </location>
</feature>
<keyword evidence="7" id="KW-0408">Iron</keyword>
<dbReference type="Proteomes" id="UP000230069">
    <property type="component" value="Unassembled WGS sequence"/>
</dbReference>
<keyword evidence="10" id="KW-0812">Transmembrane</keyword>
<reference evidence="12 13" key="1">
    <citation type="submission" date="2017-09" db="EMBL/GenBank/DDBJ databases">
        <title>WGS assembly of Aquilegia coerulea Goldsmith.</title>
        <authorList>
            <person name="Hodges S."/>
            <person name="Kramer E."/>
            <person name="Nordborg M."/>
            <person name="Tomkins J."/>
            <person name="Borevitz J."/>
            <person name="Derieg N."/>
            <person name="Yan J."/>
            <person name="Mihaltcheva S."/>
            <person name="Hayes R.D."/>
            <person name="Rokhsar D."/>
        </authorList>
    </citation>
    <scope>NUCLEOTIDE SEQUENCE [LARGE SCALE GENOMIC DNA]</scope>
    <source>
        <strain evidence="13">cv. Goldsmith</strain>
    </source>
</reference>